<dbReference type="Gene3D" id="3.30.750.24">
    <property type="entry name" value="STAS domain"/>
    <property type="match status" value="1"/>
</dbReference>
<dbReference type="Proteomes" id="UP000774570">
    <property type="component" value="Unassembled WGS sequence"/>
</dbReference>
<reference evidence="2 3" key="1">
    <citation type="submission" date="2021-07" db="EMBL/GenBank/DDBJ databases">
        <title>Actinomadura sp. PM05-2 isolated from lichen.</title>
        <authorList>
            <person name="Somphong A."/>
            <person name="Phongsopitanun W."/>
            <person name="Tanasupawat S."/>
            <person name="Peongsungnone V."/>
        </authorList>
    </citation>
    <scope>NUCLEOTIDE SEQUENCE [LARGE SCALE GENOMIC DNA]</scope>
    <source>
        <strain evidence="2 3">PM05-2</strain>
    </source>
</reference>
<evidence type="ECO:0000313" key="2">
    <source>
        <dbReference type="EMBL" id="MBW8483842.1"/>
    </source>
</evidence>
<dbReference type="CDD" id="cd07043">
    <property type="entry name" value="STAS_anti-anti-sigma_factors"/>
    <property type="match status" value="1"/>
</dbReference>
<dbReference type="InterPro" id="IPR025847">
    <property type="entry name" value="MEDS_domain"/>
</dbReference>
<dbReference type="RefSeq" id="WP_220167077.1">
    <property type="nucleotide sequence ID" value="NZ_JAIBOA010000009.1"/>
</dbReference>
<name>A0ABS7FTV8_9ACTN</name>
<accession>A0ABS7FTV8</accession>
<dbReference type="InterPro" id="IPR002645">
    <property type="entry name" value="STAS_dom"/>
</dbReference>
<feature type="domain" description="STAS" evidence="1">
    <location>
        <begin position="222"/>
        <end position="319"/>
    </location>
</feature>
<dbReference type="PROSITE" id="PS50801">
    <property type="entry name" value="STAS"/>
    <property type="match status" value="1"/>
</dbReference>
<organism evidence="2 3">
    <name type="scientific">Actinomadura parmotrematis</name>
    <dbReference type="NCBI Taxonomy" id="2864039"/>
    <lineage>
        <taxon>Bacteria</taxon>
        <taxon>Bacillati</taxon>
        <taxon>Actinomycetota</taxon>
        <taxon>Actinomycetes</taxon>
        <taxon>Streptosporangiales</taxon>
        <taxon>Thermomonosporaceae</taxon>
        <taxon>Actinomadura</taxon>
    </lineage>
</organism>
<gene>
    <name evidence="2" type="ORF">K1Y72_15755</name>
</gene>
<dbReference type="EMBL" id="JAIBOA010000009">
    <property type="protein sequence ID" value="MBW8483842.1"/>
    <property type="molecule type" value="Genomic_DNA"/>
</dbReference>
<dbReference type="InterPro" id="IPR036513">
    <property type="entry name" value="STAS_dom_sf"/>
</dbReference>
<sequence>MPPGIGDDARPAAPAGVPADAVAVGAMRFGDHLCLTYDNEDERRAILAAYIRDGLRASHKIIYLADEDDPAAVLNRLARAPGTAPAALAEAVRAGHLVVRPIIEAFLATGRFDPAETVNLLRTEIDVALVQGYDGVRITGETSFSLRGWPGTEDFGAFEHLCGEAIGAPGSRAMVICQYDRRWFDAAQLRELEGCHGAQVRVDDLHDDGVLRITPIFTPPGLRLTGALDESTLPAVRRALAASGARSGHFCLDLGDLEFCDLTGLGVLLGALPDGRAEGPAALPHRQIVLRGLPDYLALMMRIAGWESMPGVHLERAAP</sequence>
<proteinExistence type="predicted"/>
<dbReference type="Pfam" id="PF14417">
    <property type="entry name" value="MEDS"/>
    <property type="match status" value="1"/>
</dbReference>
<protein>
    <submittedName>
        <fullName evidence="2">MEDS domain-containing protein</fullName>
    </submittedName>
</protein>
<evidence type="ECO:0000313" key="3">
    <source>
        <dbReference type="Proteomes" id="UP000774570"/>
    </source>
</evidence>
<dbReference type="SUPFAM" id="SSF52091">
    <property type="entry name" value="SpoIIaa-like"/>
    <property type="match status" value="1"/>
</dbReference>
<dbReference type="Pfam" id="PF13466">
    <property type="entry name" value="STAS_2"/>
    <property type="match status" value="1"/>
</dbReference>
<comment type="caution">
    <text evidence="2">The sequence shown here is derived from an EMBL/GenBank/DDBJ whole genome shotgun (WGS) entry which is preliminary data.</text>
</comment>
<dbReference type="InterPro" id="IPR058548">
    <property type="entry name" value="MlaB-like_STAS"/>
</dbReference>
<evidence type="ECO:0000259" key="1">
    <source>
        <dbReference type="PROSITE" id="PS50801"/>
    </source>
</evidence>
<keyword evidence="3" id="KW-1185">Reference proteome</keyword>